<protein>
    <submittedName>
        <fullName evidence="2">Uncharacterized protein</fullName>
    </submittedName>
</protein>
<dbReference type="EMBL" id="JAHYIQ010000015">
    <property type="protein sequence ID" value="KAK1125593.1"/>
    <property type="molecule type" value="Genomic_DNA"/>
</dbReference>
<evidence type="ECO:0000256" key="1">
    <source>
        <dbReference type="SAM" id="MobiDB-lite"/>
    </source>
</evidence>
<proteinExistence type="predicted"/>
<feature type="region of interest" description="Disordered" evidence="1">
    <location>
        <begin position="1"/>
        <end position="31"/>
    </location>
</feature>
<name>A0AA40FV11_9HYME</name>
<evidence type="ECO:0000313" key="3">
    <source>
        <dbReference type="Proteomes" id="UP001177670"/>
    </source>
</evidence>
<keyword evidence="3" id="KW-1185">Reference proteome</keyword>
<comment type="caution">
    <text evidence="2">The sequence shown here is derived from an EMBL/GenBank/DDBJ whole genome shotgun (WGS) entry which is preliminary data.</text>
</comment>
<feature type="compositionally biased region" description="Basic and acidic residues" evidence="1">
    <location>
        <begin position="1"/>
        <end position="16"/>
    </location>
</feature>
<gene>
    <name evidence="2" type="ORF">K0M31_005154</name>
</gene>
<organism evidence="2 3">
    <name type="scientific">Melipona bicolor</name>
    <dbReference type="NCBI Taxonomy" id="60889"/>
    <lineage>
        <taxon>Eukaryota</taxon>
        <taxon>Metazoa</taxon>
        <taxon>Ecdysozoa</taxon>
        <taxon>Arthropoda</taxon>
        <taxon>Hexapoda</taxon>
        <taxon>Insecta</taxon>
        <taxon>Pterygota</taxon>
        <taxon>Neoptera</taxon>
        <taxon>Endopterygota</taxon>
        <taxon>Hymenoptera</taxon>
        <taxon>Apocrita</taxon>
        <taxon>Aculeata</taxon>
        <taxon>Apoidea</taxon>
        <taxon>Anthophila</taxon>
        <taxon>Apidae</taxon>
        <taxon>Melipona</taxon>
    </lineage>
</organism>
<dbReference type="Proteomes" id="UP001177670">
    <property type="component" value="Unassembled WGS sequence"/>
</dbReference>
<dbReference type="AlphaFoldDB" id="A0AA40FV11"/>
<sequence length="120" mass="13809">MAETETMRFEGSDEHRRRPSGSQNTTADAATIGENILEQIGERIKTLKGAGGVREIERSRSYFGRSSGKPKFGRVCGIRRMPREIGSLKESKEDRRASEGIEWYSRDERRTKKREIFELE</sequence>
<accession>A0AA40FV11</accession>
<reference evidence="2" key="1">
    <citation type="submission" date="2021-10" db="EMBL/GenBank/DDBJ databases">
        <title>Melipona bicolor Genome sequencing and assembly.</title>
        <authorList>
            <person name="Araujo N.S."/>
            <person name="Arias M.C."/>
        </authorList>
    </citation>
    <scope>NUCLEOTIDE SEQUENCE</scope>
    <source>
        <strain evidence="2">USP_2M_L1-L4_2017</strain>
        <tissue evidence="2">Whole body</tissue>
    </source>
</reference>
<evidence type="ECO:0000313" key="2">
    <source>
        <dbReference type="EMBL" id="KAK1125593.1"/>
    </source>
</evidence>